<comment type="caution">
    <text evidence="2">The sequence shown here is derived from an EMBL/GenBank/DDBJ whole genome shotgun (WGS) entry which is preliminary data.</text>
</comment>
<feature type="signal peptide" evidence="1">
    <location>
        <begin position="1"/>
        <end position="25"/>
    </location>
</feature>
<keyword evidence="1" id="KW-0732">Signal</keyword>
<organism evidence="2 3">
    <name type="scientific">Oceanobacillus kapialis</name>
    <dbReference type="NCBI Taxonomy" id="481353"/>
    <lineage>
        <taxon>Bacteria</taxon>
        <taxon>Bacillati</taxon>
        <taxon>Bacillota</taxon>
        <taxon>Bacilli</taxon>
        <taxon>Bacillales</taxon>
        <taxon>Bacillaceae</taxon>
        <taxon>Oceanobacillus</taxon>
    </lineage>
</organism>
<accession>A0ABW5Q479</accession>
<dbReference type="EMBL" id="JBHUMX010000041">
    <property type="protein sequence ID" value="MFD2630166.1"/>
    <property type="molecule type" value="Genomic_DNA"/>
</dbReference>
<protein>
    <recommendedName>
        <fullName evidence="4">DUF5067 domain-containing protein</fullName>
    </recommendedName>
</protein>
<reference evidence="3" key="1">
    <citation type="journal article" date="2019" name="Int. J. Syst. Evol. Microbiol.">
        <title>The Global Catalogue of Microorganisms (GCM) 10K type strain sequencing project: providing services to taxonomists for standard genome sequencing and annotation.</title>
        <authorList>
            <consortium name="The Broad Institute Genomics Platform"/>
            <consortium name="The Broad Institute Genome Sequencing Center for Infectious Disease"/>
            <person name="Wu L."/>
            <person name="Ma J."/>
        </authorList>
    </citation>
    <scope>NUCLEOTIDE SEQUENCE [LARGE SCALE GENOMIC DNA]</scope>
    <source>
        <strain evidence="3">TISTR 1858</strain>
    </source>
</reference>
<dbReference type="PROSITE" id="PS51257">
    <property type="entry name" value="PROKAR_LIPOPROTEIN"/>
    <property type="match status" value="1"/>
</dbReference>
<gene>
    <name evidence="2" type="ORF">ACFSUN_15370</name>
</gene>
<evidence type="ECO:0000313" key="2">
    <source>
        <dbReference type="EMBL" id="MFD2630166.1"/>
    </source>
</evidence>
<dbReference type="RefSeq" id="WP_379563121.1">
    <property type="nucleotide sequence ID" value="NZ_JBHUMX010000041.1"/>
</dbReference>
<dbReference type="Proteomes" id="UP001597451">
    <property type="component" value="Unassembled WGS sequence"/>
</dbReference>
<feature type="chain" id="PRO_5047070116" description="DUF5067 domain-containing protein" evidence="1">
    <location>
        <begin position="26"/>
        <end position="210"/>
    </location>
</feature>
<proteinExistence type="predicted"/>
<evidence type="ECO:0000313" key="3">
    <source>
        <dbReference type="Proteomes" id="UP001597451"/>
    </source>
</evidence>
<evidence type="ECO:0000256" key="1">
    <source>
        <dbReference type="SAM" id="SignalP"/>
    </source>
</evidence>
<sequence>MNRQKIMLLILLSLLGLITACTTEAKGQGASIKEGELTDYERSLTDMVSENFFVYDVEFLNDNATTINLKVDYYQEGEHIDTIIDLASSLEDIEKNSEVRLLFMSTPFQDQEKWDAAIITENGMASTTVDEGLPKIEEVGGISGYTGQTELKIGEETIIGSVVKSDRDTITSPVNMDTEEGLKKATSYEHVFILSATLKDCPIGDAGCAE</sequence>
<keyword evidence="3" id="KW-1185">Reference proteome</keyword>
<name>A0ABW5Q479_9BACI</name>
<evidence type="ECO:0008006" key="4">
    <source>
        <dbReference type="Google" id="ProtNLM"/>
    </source>
</evidence>